<evidence type="ECO:0000256" key="3">
    <source>
        <dbReference type="ARBA" id="ARBA00004613"/>
    </source>
</evidence>
<dbReference type="InterPro" id="IPR012334">
    <property type="entry name" value="Pectin_lyas_fold"/>
</dbReference>
<name>A0A157S8Q9_9BORD</name>
<dbReference type="InterPro" id="IPR008638">
    <property type="entry name" value="FhaB/CdiA-like_TPS"/>
</dbReference>
<dbReference type="NCBIfam" id="TIGR01901">
    <property type="entry name" value="adhes_NPXG"/>
    <property type="match status" value="1"/>
</dbReference>
<dbReference type="PROSITE" id="PS51771">
    <property type="entry name" value="CGT_MARTX_CPD"/>
    <property type="match status" value="2"/>
</dbReference>
<dbReference type="GO" id="GO:0006508">
    <property type="term" value="P:proteolysis"/>
    <property type="evidence" value="ECO:0007669"/>
    <property type="project" value="UniProtKB-KW"/>
</dbReference>
<evidence type="ECO:0000256" key="4">
    <source>
        <dbReference type="ARBA" id="ARBA00022511"/>
    </source>
</evidence>
<keyword evidence="11" id="KW-0378">Hydrolase</keyword>
<accession>A0A157S8Q9</accession>
<feature type="region of interest" description="Disordered" evidence="21">
    <location>
        <begin position="2192"/>
        <end position="2246"/>
    </location>
</feature>
<dbReference type="Gene3D" id="3.40.50.11050">
    <property type="match status" value="2"/>
</dbReference>
<evidence type="ECO:0000256" key="19">
    <source>
        <dbReference type="ARBA" id="ARBA00023200"/>
    </source>
</evidence>
<evidence type="ECO:0000256" key="9">
    <source>
        <dbReference type="ARBA" id="ARBA00022723"/>
    </source>
</evidence>
<keyword evidence="8" id="KW-0808">Transferase</keyword>
<dbReference type="GO" id="GO:0090729">
    <property type="term" value="F:toxin activity"/>
    <property type="evidence" value="ECO:0007669"/>
    <property type="project" value="UniProtKB-KW"/>
</dbReference>
<evidence type="ECO:0000256" key="1">
    <source>
        <dbReference type="ARBA" id="ARBA00001946"/>
    </source>
</evidence>
<dbReference type="Pfam" id="PF05860">
    <property type="entry name" value="TPS"/>
    <property type="match status" value="1"/>
</dbReference>
<dbReference type="Gene3D" id="2.160.20.10">
    <property type="entry name" value="Single-stranded right-handed beta-helix, Pectin lyase-like"/>
    <property type="match status" value="1"/>
</dbReference>
<dbReference type="KEGG" id="btrm:SAMEA390648700421"/>
<evidence type="ECO:0000259" key="22">
    <source>
        <dbReference type="PROSITE" id="PS51771"/>
    </source>
</evidence>
<dbReference type="GO" id="GO:0008289">
    <property type="term" value="F:lipid binding"/>
    <property type="evidence" value="ECO:0007669"/>
    <property type="project" value="UniProtKB-KW"/>
</dbReference>
<dbReference type="EMBL" id="LT546645">
    <property type="protein sequence ID" value="SAI66769.1"/>
    <property type="molecule type" value="Genomic_DNA"/>
</dbReference>
<dbReference type="eggNOG" id="COG2931">
    <property type="taxonomic scope" value="Bacteria"/>
</dbReference>
<feature type="region of interest" description="Disordered" evidence="21">
    <location>
        <begin position="1999"/>
        <end position="2044"/>
    </location>
</feature>
<proteinExistence type="predicted"/>
<evidence type="ECO:0000256" key="7">
    <source>
        <dbReference type="ARBA" id="ARBA00022670"/>
    </source>
</evidence>
<comment type="cofactor">
    <cofactor evidence="1">
        <name>Mg(2+)</name>
        <dbReference type="ChEBI" id="CHEBI:18420"/>
    </cofactor>
</comment>
<feature type="domain" description="Peptidase C80" evidence="22">
    <location>
        <begin position="2041"/>
        <end position="2211"/>
    </location>
</feature>
<dbReference type="InterPro" id="IPR011050">
    <property type="entry name" value="Pectin_lyase_fold/virulence"/>
</dbReference>
<dbReference type="Proteomes" id="UP000076825">
    <property type="component" value="Chromosome 1"/>
</dbReference>
<dbReference type="RefSeq" id="WP_063491496.1">
    <property type="nucleotide sequence ID" value="NZ_LT546645.1"/>
</dbReference>
<dbReference type="GO" id="GO:0020002">
    <property type="term" value="C:host cell plasma membrane"/>
    <property type="evidence" value="ECO:0007669"/>
    <property type="project" value="UniProtKB-SubCell"/>
</dbReference>
<comment type="subcellular location">
    <subcellularLocation>
        <location evidence="2">Host cell membrane</location>
    </subcellularLocation>
    <subcellularLocation>
        <location evidence="20">Host cytoplasm</location>
        <location evidence="20">Host cytosol</location>
    </subcellularLocation>
    <subcellularLocation>
        <location evidence="3">Secreted</location>
    </subcellularLocation>
</comment>
<organism evidence="23 24">
    <name type="scientific">Bordetella trematum</name>
    <dbReference type="NCBI Taxonomy" id="123899"/>
    <lineage>
        <taxon>Bacteria</taxon>
        <taxon>Pseudomonadati</taxon>
        <taxon>Pseudomonadota</taxon>
        <taxon>Betaproteobacteria</taxon>
        <taxon>Burkholderiales</taxon>
        <taxon>Alcaligenaceae</taxon>
        <taxon>Bordetella</taxon>
    </lineage>
</organism>
<keyword evidence="9" id="KW-0479">Metal-binding</keyword>
<dbReference type="CDD" id="cd20503">
    <property type="entry name" value="C80_adhesin-like"/>
    <property type="match status" value="2"/>
</dbReference>
<evidence type="ECO:0000256" key="16">
    <source>
        <dbReference type="ARBA" id="ARBA00023026"/>
    </source>
</evidence>
<keyword evidence="15" id="KW-1043">Host membrane</keyword>
<dbReference type="PATRIC" id="fig|123899.6.peg.404"/>
<feature type="compositionally biased region" description="Pro residues" evidence="21">
    <location>
        <begin position="1028"/>
        <end position="1041"/>
    </location>
</feature>
<dbReference type="STRING" id="123899.SAMEA3906487_00421"/>
<sequence>MNRNCYRLRLHIHTGQMVPVAEIHAARGRAPAGAARRARRRNRLTLTLALSSLALLAQAQARQTAANGVPVYDIAPADAQGLSHNRYPDLQVAAPGAVFNNSLDDGRSQLAGYITRNPRLGPDTQASTILAEVLAGGAVSRLAGALEVFGPKAALIIANPNGIYANGVSTINISNLSLVAGASQPGRPDLYLRTGPGAIEVGPAGVNTDGLRTFDLIARQVRLHGPVGPGSTAGQSGARLGVYAGSYAWEPLENRLTALPGQAPAAQISGSAVGAMHGSHITLVASGSGAGVRLPGALLSASDVLIQADGDITLASAHAAGGINVQAGRSLQLEAPIRPGPALLSGTAIALQAGEHILMRGDAIAVQGPVRILASRLNNDARIDAAQGSLFLRLGDGLRNTGTIHAAQHLDLQAGGLENAGSLQTEGTLQAHLGTALVNDGSLDARAGMALAAGALTNRGTISGGTLNARSRVLANAVQLQSRGAMRVQVAQTLINEGRIETGGQLDLQLQQLQNQGRLQAHTLRLQGMDARNAGDMRSQGDMLLNVAQSLDNTGSLAAGQDFFIYSAQLLNSGQLDAGRDFAFLDGALKNSGNIHAKQRAQLRLTSYRNSGGIAAADLTLNSAQPLELAGQAPEGRERLSISAPSLVLRQGLSTPGKLILLATQGDLDNHDAILAGGTLQASAARNLRNHDRALLWSAEGIGLQVQETLDNGIHSLIASSGALAIEANGQLLNRQGRIEADGDLRIDTPRLLNRATLSGQVWVDPGQGAILDKRRYSHYRDLRWVHLEIAGFTAGRLLSTLRADPGVILAGGNLDINQHRRRQQHNQVLNQGRIEAGGQLRIDADVDNQSLSRRMSTRDYLRAVGPLTSQVWDSLASASWEDRRYASLYDLLDYSLAGTDNWTTLFVAYNYNHTWLSDALALFDLSTAPELAGVLAQALGDDWRGISREERSARWQAFKRGERGASLAYYPQQRTVLGAFGGVTVHGRLRNGDHVQGTPAPRLPDAPLSATIEQIRANWPGQLAAPPSHPQTPAPLPPADPARNRLPDDTADNTPAERDDFTGKPLRRPESLRTDALLDALHDTLANPHLFAHGTMTGQAPEPYYETRLKFIDPQRFYGSAYFFEQIGYKPHARQYVGGDDVFDTTLINRQAERQLGAQSARQAQHGSTRAKQYLDNAAQVHARLGLVVGQPLTRHQLDQLDRDIVWYVKVEHQGQTLLMPRLYLGAASRSAAQDIRAAGGAAIASAGLLDIDTGDGAARDIEQHNALLLGRDVRLRAGGGLSLTQDDSVHGGILTDGRLDAQANDLLIRGARIAGRNLVLRADRDMEIVTGMQAGPDGARRKDAYSGLYAQSGLTLQAGRTLLTRGATLQARHVTLEAQRLLLDEVREQSGALVQEGHIGTFSYSAATTRHTLDQGAGSTVHANSLRVRVQGDMGMRGGLLQAERSDVRIGGNLTTVASATHRTQDRAQHTLAWSASGRAGAGGQEVSFNSSSAAGVSTQHGQGSMAGAELKTGLQLASSTQRHRSLIHSNSQLNLGEGQLLAHGVFDLGGADLNADRAQSQARHAGLLQVQAAHILTTRYENTTEEESSGWSFFAGNKFTARSSLLDTASNLATLAQQAAEGREVDPALTALQVAGNVNNLLLNDTGEVASGMGMEGSYQRSQYRRYADNTHLIGGSVRLRSTQGDIDLAGTTFAGGATVALQARGNLTLRSAQEREYRSGEQHNVSAYVNGTASCNAFQASCGTGVNVSVAGSSTLDQSERLTQLHSRLQAGQVQLVAGQDLNLLGAQADAAGQLFAQVGGNLNLITRRDTQRSKTEGGDWNASLGVAANTRTLGTPTASLGATVRLEHDNAAIASQASGLQAARLQLAVRGDARLRGGLITASGTGSTVAIQGRTTVSDLQDWRDHDGGYFGASIGISATTSMPSGSVSGGRIAGERYAATRRATIDVGQTRGQGRLQTRGGVSGTLNQAAGQALRVETDRQWARNNISFTLSSADPLGRKARQQKHQQAAASPPAATGWASVPPAPSAPRTKAKKTEAAAAAAYGQRIVVLADADPQARQAAERLTAKHADTTTLMQRGSDGTLQTMLAAPQPRPGPIKVQVVGHGDNTPSGQATLGGHNASELAATLRQLPSADIRKIALVSCGSGSCPGQDLSSQLQQTLGPDAPAIKGYATRLDVTAEGRKYSVVDGGLGPKRDRGRPAAGAPAPAPPAASGTRRSPTKTAQAAAAATPGAKTKKAPAQAPDVLAHYLSDPVNKARFDFVLGDDMENIDRTHDPAFAVKGMQVYQTGDPYPKHIYTNSIGPQAWHVRQPALRATPEPRFTTTDTVIATYIKAAQAGGFYNQQPRQLTLTVASHEVPRLERLGPDAPATQFLASAPTGTRAKRIMQAIGVETTGLEFEKSTRRLTLALKPKPGASEGGDILADYLAQPERKQAIEHLLDPSAFYWRKPDDTSPDTYELSDRDLPLPRNLFVNAYSPDTWIMQSIARPNRQRPYFANDVVLAQYARVSKQYGYYGKLPSRIVSENISNAQTLAFLEAGGSAPDLQGYLNETPNGKHTQRFLENLQMHATRLEWDPATSNSVVHVRPNASAAARPAASHTATAGTAAAGTQASRYGARIVMLSEDDPAARQAAKRLAAKHPRQTTLMRRLPDGRLRTLGPGATAASGPVKIQVVGHGGGQDGAPTLGGLRPDQLARTLRPVMGGGTGHKISLVSCASGACPGQDFGSLLQAELPQASVKGYAQRVDVGPDGRKHLVAEGGLGPKRDRSRPGDAPAGRACFQCPKPARPERSPARQKRLRPPGTSWRIICPTR</sequence>
<evidence type="ECO:0000256" key="2">
    <source>
        <dbReference type="ARBA" id="ARBA00004165"/>
    </source>
</evidence>
<keyword evidence="14" id="KW-0460">Magnesium</keyword>
<dbReference type="NCBIfam" id="TIGR01731">
    <property type="entry name" value="fil_hemag_20aa"/>
    <property type="match status" value="6"/>
</dbReference>
<evidence type="ECO:0000256" key="18">
    <source>
        <dbReference type="ARBA" id="ARBA00023136"/>
    </source>
</evidence>
<evidence type="ECO:0000313" key="24">
    <source>
        <dbReference type="Proteomes" id="UP000076825"/>
    </source>
</evidence>
<protein>
    <submittedName>
        <fullName evidence="23">Adhesin</fullName>
    </submittedName>
</protein>
<keyword evidence="24" id="KW-1185">Reference proteome</keyword>
<evidence type="ECO:0000256" key="6">
    <source>
        <dbReference type="ARBA" id="ARBA00022656"/>
    </source>
</evidence>
<evidence type="ECO:0000256" key="17">
    <source>
        <dbReference type="ARBA" id="ARBA00023121"/>
    </source>
</evidence>
<dbReference type="InterPro" id="IPR025157">
    <property type="entry name" value="Hemagglutinin_rpt"/>
</dbReference>
<keyword evidence="13" id="KW-0068">Autocatalytic cleavage</keyword>
<dbReference type="GO" id="GO:0008234">
    <property type="term" value="F:cysteine-type peptidase activity"/>
    <property type="evidence" value="ECO:0007669"/>
    <property type="project" value="UniProtKB-KW"/>
</dbReference>
<feature type="region of interest" description="Disordered" evidence="21">
    <location>
        <begin position="1022"/>
        <end position="1071"/>
    </location>
</feature>
<keyword evidence="17" id="KW-0446">Lipid-binding</keyword>
<feature type="region of interest" description="Disordered" evidence="21">
    <location>
        <begin position="1485"/>
        <end position="1506"/>
    </location>
</feature>
<keyword evidence="12" id="KW-0788">Thiol protease</keyword>
<evidence type="ECO:0000256" key="14">
    <source>
        <dbReference type="ARBA" id="ARBA00022842"/>
    </source>
</evidence>
<dbReference type="SMART" id="SM00912">
    <property type="entry name" value="Haemagg_act"/>
    <property type="match status" value="1"/>
</dbReference>
<feature type="region of interest" description="Disordered" evidence="21">
    <location>
        <begin position="2596"/>
        <end position="2615"/>
    </location>
</feature>
<keyword evidence="10" id="KW-0677">Repeat</keyword>
<keyword evidence="7" id="KW-0645">Protease</keyword>
<keyword evidence="19" id="KW-1035">Host cytoplasm</keyword>
<feature type="domain" description="Peptidase C80" evidence="22">
    <location>
        <begin position="2612"/>
        <end position="2781"/>
    </location>
</feature>
<dbReference type="GO" id="GO:0044164">
    <property type="term" value="C:host cell cytosol"/>
    <property type="evidence" value="ECO:0007669"/>
    <property type="project" value="UniProtKB-SubCell"/>
</dbReference>
<keyword evidence="4" id="KW-1032">Host cell membrane</keyword>
<evidence type="ECO:0000256" key="20">
    <source>
        <dbReference type="ARBA" id="ARBA00023586"/>
    </source>
</evidence>
<dbReference type="SUPFAM" id="SSF51126">
    <property type="entry name" value="Pectin lyase-like"/>
    <property type="match status" value="1"/>
</dbReference>
<dbReference type="GO" id="GO:0016740">
    <property type="term" value="F:transferase activity"/>
    <property type="evidence" value="ECO:0007669"/>
    <property type="project" value="UniProtKB-KW"/>
</dbReference>
<keyword evidence="16" id="KW-0843">Virulence</keyword>
<dbReference type="GO" id="GO:0005576">
    <property type="term" value="C:extracellular region"/>
    <property type="evidence" value="ECO:0007669"/>
    <property type="project" value="UniProtKB-SubCell"/>
</dbReference>
<evidence type="ECO:0000256" key="12">
    <source>
        <dbReference type="ARBA" id="ARBA00022807"/>
    </source>
</evidence>
<dbReference type="InterPro" id="IPR020974">
    <property type="entry name" value="CPD_dom"/>
</dbReference>
<feature type="compositionally biased region" description="Basic and acidic residues" evidence="21">
    <location>
        <begin position="1056"/>
        <end position="1071"/>
    </location>
</feature>
<dbReference type="InterPro" id="IPR010069">
    <property type="entry name" value="CdiA_FHA1_rpt"/>
</dbReference>
<feature type="compositionally biased region" description="Low complexity" evidence="21">
    <location>
        <begin position="2207"/>
        <end position="2246"/>
    </location>
</feature>
<dbReference type="eggNOG" id="COG3064">
    <property type="taxonomic scope" value="Bacteria"/>
</dbReference>
<dbReference type="Pfam" id="PF11713">
    <property type="entry name" value="Peptidase_C80"/>
    <property type="match status" value="2"/>
</dbReference>
<evidence type="ECO:0000256" key="15">
    <source>
        <dbReference type="ARBA" id="ARBA00022870"/>
    </source>
</evidence>
<feature type="compositionally biased region" description="Polar residues" evidence="21">
    <location>
        <begin position="1489"/>
        <end position="1505"/>
    </location>
</feature>
<reference evidence="23 24" key="1">
    <citation type="submission" date="2016-04" db="EMBL/GenBank/DDBJ databases">
        <authorList>
            <consortium name="Pathogen Informatics"/>
        </authorList>
    </citation>
    <scope>NUCLEOTIDE SEQUENCE [LARGE SCALE GENOMIC DNA]</scope>
    <source>
        <strain evidence="23 24">H044680328</strain>
    </source>
</reference>
<evidence type="ECO:0000256" key="5">
    <source>
        <dbReference type="ARBA" id="ARBA00022525"/>
    </source>
</evidence>
<dbReference type="InterPro" id="IPR038383">
    <property type="entry name" value="CPD_dom_sf"/>
</dbReference>
<dbReference type="Pfam" id="PF13332">
    <property type="entry name" value="Fil_haemagg_2"/>
    <property type="match status" value="1"/>
</dbReference>
<evidence type="ECO:0000256" key="21">
    <source>
        <dbReference type="SAM" id="MobiDB-lite"/>
    </source>
</evidence>
<keyword evidence="5" id="KW-0964">Secreted</keyword>
<evidence type="ECO:0000313" key="23">
    <source>
        <dbReference type="EMBL" id="SAI66769.1"/>
    </source>
</evidence>
<evidence type="ECO:0000256" key="10">
    <source>
        <dbReference type="ARBA" id="ARBA00022737"/>
    </source>
</evidence>
<evidence type="ECO:0000256" key="13">
    <source>
        <dbReference type="ARBA" id="ARBA00022813"/>
    </source>
</evidence>
<evidence type="ECO:0000256" key="8">
    <source>
        <dbReference type="ARBA" id="ARBA00022679"/>
    </source>
</evidence>
<gene>
    <name evidence="23" type="primary">fhaB_1</name>
    <name evidence="23" type="ORF">SAMEA3906487_00421</name>
</gene>
<dbReference type="GO" id="GO:0046872">
    <property type="term" value="F:metal ion binding"/>
    <property type="evidence" value="ECO:0007669"/>
    <property type="project" value="UniProtKB-KW"/>
</dbReference>
<keyword evidence="6" id="KW-0800">Toxin</keyword>
<dbReference type="eggNOG" id="COG3210">
    <property type="taxonomic scope" value="Bacteria"/>
</dbReference>
<keyword evidence="18" id="KW-0472">Membrane</keyword>
<feature type="compositionally biased region" description="Low complexity" evidence="21">
    <location>
        <begin position="2012"/>
        <end position="2022"/>
    </location>
</feature>
<evidence type="ECO:0000256" key="11">
    <source>
        <dbReference type="ARBA" id="ARBA00022801"/>
    </source>
</evidence>
<feature type="region of interest" description="Disordered" evidence="21">
    <location>
        <begin position="2762"/>
        <end position="2810"/>
    </location>
</feature>